<keyword evidence="4 7" id="KW-0238">DNA-binding</keyword>
<dbReference type="GO" id="GO:0000156">
    <property type="term" value="F:phosphorelay response regulator activity"/>
    <property type="evidence" value="ECO:0007669"/>
    <property type="project" value="TreeGrafter"/>
</dbReference>
<dbReference type="KEGG" id="hco:LOKO_03720"/>
<dbReference type="InterPro" id="IPR039420">
    <property type="entry name" value="WalR-like"/>
</dbReference>
<accession>A0A0X8HHK7</accession>
<evidence type="ECO:0000256" key="7">
    <source>
        <dbReference type="PROSITE-ProRule" id="PRU01091"/>
    </source>
</evidence>
<evidence type="ECO:0000256" key="1">
    <source>
        <dbReference type="ARBA" id="ARBA00022553"/>
    </source>
</evidence>
<reference evidence="10 11" key="2">
    <citation type="submission" date="2016-02" db="EMBL/GenBank/DDBJ databases">
        <authorList>
            <person name="Wen L."/>
            <person name="He K."/>
            <person name="Yang H."/>
        </authorList>
    </citation>
    <scope>NUCLEOTIDE SEQUENCE [LARGE SCALE GENOMIC DNA]</scope>
    <source>
        <strain evidence="10 11">AGD 8-3</strain>
    </source>
</reference>
<evidence type="ECO:0000256" key="3">
    <source>
        <dbReference type="ARBA" id="ARBA00023015"/>
    </source>
</evidence>
<protein>
    <submittedName>
        <fullName evidence="10">Transcriptional regulatory protein TcrA</fullName>
    </submittedName>
</protein>
<dbReference type="PANTHER" id="PTHR48111">
    <property type="entry name" value="REGULATOR OF RPOS"/>
    <property type="match status" value="1"/>
</dbReference>
<sequence>MYLLLVDDDERLTRLLDHMLRQAGHTVDVAHDGRMAVALMQQGDYDLLVLDWMLPYEDGVALCERARASGFEGGILMLTARDALEDRLEGFAVGADDYLLKPFEPEELMARLEALGRRARRPLDGRRLQVGDWVLDCDERRVEHRGRAVELTQREFQLLELLMRRASHSVPRELIYERLWGRDQVVTDNALDATLRLLRRKLSRCATRQPIETLRGLGYRFTP</sequence>
<dbReference type="EMBL" id="CP014226">
    <property type="protein sequence ID" value="AMD02760.1"/>
    <property type="molecule type" value="Genomic_DNA"/>
</dbReference>
<evidence type="ECO:0000256" key="4">
    <source>
        <dbReference type="ARBA" id="ARBA00023125"/>
    </source>
</evidence>
<dbReference type="Gene3D" id="1.10.10.10">
    <property type="entry name" value="Winged helix-like DNA-binding domain superfamily/Winged helix DNA-binding domain"/>
    <property type="match status" value="1"/>
</dbReference>
<keyword evidence="11" id="KW-1185">Reference proteome</keyword>
<feature type="domain" description="Response regulatory" evidence="8">
    <location>
        <begin position="2"/>
        <end position="116"/>
    </location>
</feature>
<dbReference type="OrthoDB" id="9802426at2"/>
<evidence type="ECO:0000313" key="10">
    <source>
        <dbReference type="EMBL" id="AMD02760.1"/>
    </source>
</evidence>
<dbReference type="AlphaFoldDB" id="A0A0X8HHK7"/>
<evidence type="ECO:0000256" key="2">
    <source>
        <dbReference type="ARBA" id="ARBA00023012"/>
    </source>
</evidence>
<dbReference type="Gene3D" id="6.10.250.690">
    <property type="match status" value="1"/>
</dbReference>
<dbReference type="GO" id="GO:0005829">
    <property type="term" value="C:cytosol"/>
    <property type="evidence" value="ECO:0007669"/>
    <property type="project" value="TreeGrafter"/>
</dbReference>
<dbReference type="PANTHER" id="PTHR48111:SF22">
    <property type="entry name" value="REGULATOR OF RPOS"/>
    <property type="match status" value="1"/>
</dbReference>
<proteinExistence type="predicted"/>
<dbReference type="GO" id="GO:0006355">
    <property type="term" value="P:regulation of DNA-templated transcription"/>
    <property type="evidence" value="ECO:0007669"/>
    <property type="project" value="InterPro"/>
</dbReference>
<keyword evidence="3" id="KW-0805">Transcription regulation</keyword>
<dbReference type="GO" id="GO:0000976">
    <property type="term" value="F:transcription cis-regulatory region binding"/>
    <property type="evidence" value="ECO:0007669"/>
    <property type="project" value="TreeGrafter"/>
</dbReference>
<dbReference type="Pfam" id="PF00486">
    <property type="entry name" value="Trans_reg_C"/>
    <property type="match status" value="1"/>
</dbReference>
<feature type="modified residue" description="4-aspartylphosphate" evidence="6">
    <location>
        <position position="51"/>
    </location>
</feature>
<organism evidence="10 11">
    <name type="scientific">Halomonas chromatireducens</name>
    <dbReference type="NCBI Taxonomy" id="507626"/>
    <lineage>
        <taxon>Bacteria</taxon>
        <taxon>Pseudomonadati</taxon>
        <taxon>Pseudomonadota</taxon>
        <taxon>Gammaproteobacteria</taxon>
        <taxon>Oceanospirillales</taxon>
        <taxon>Halomonadaceae</taxon>
        <taxon>Halomonas</taxon>
    </lineage>
</organism>
<keyword evidence="1 6" id="KW-0597">Phosphoprotein</keyword>
<evidence type="ECO:0000259" key="9">
    <source>
        <dbReference type="PROSITE" id="PS51755"/>
    </source>
</evidence>
<evidence type="ECO:0000313" key="11">
    <source>
        <dbReference type="Proteomes" id="UP000063387"/>
    </source>
</evidence>
<dbReference type="InterPro" id="IPR011006">
    <property type="entry name" value="CheY-like_superfamily"/>
</dbReference>
<evidence type="ECO:0000256" key="5">
    <source>
        <dbReference type="ARBA" id="ARBA00023163"/>
    </source>
</evidence>
<evidence type="ECO:0000256" key="6">
    <source>
        <dbReference type="PROSITE-ProRule" id="PRU00169"/>
    </source>
</evidence>
<dbReference type="PROSITE" id="PS51755">
    <property type="entry name" value="OMPR_PHOB"/>
    <property type="match status" value="1"/>
</dbReference>
<dbReference type="RefSeq" id="WP_066452112.1">
    <property type="nucleotide sequence ID" value="NZ_CP014226.1"/>
</dbReference>
<keyword evidence="5" id="KW-0804">Transcription</keyword>
<feature type="DNA-binding region" description="OmpR/PhoB-type" evidence="7">
    <location>
        <begin position="125"/>
        <end position="223"/>
    </location>
</feature>
<dbReference type="Proteomes" id="UP000063387">
    <property type="component" value="Chromosome"/>
</dbReference>
<dbReference type="SMART" id="SM00862">
    <property type="entry name" value="Trans_reg_C"/>
    <property type="match status" value="1"/>
</dbReference>
<keyword evidence="2" id="KW-0902">Two-component regulatory system</keyword>
<dbReference type="GO" id="GO:0032993">
    <property type="term" value="C:protein-DNA complex"/>
    <property type="evidence" value="ECO:0007669"/>
    <property type="project" value="TreeGrafter"/>
</dbReference>
<reference evidence="10 11" key="1">
    <citation type="journal article" date="2016" name="Genome Announc.">
        <title>Draft Genome Sequence of 'Halomonas chromatireducens' Strain AGD 8-3, a Haloalkaliphilic Chromate- and Selenite-Reducing Gammaproteobacterium.</title>
        <authorList>
            <person name="Sharko F.S."/>
            <person name="Shapovalova A.A."/>
            <person name="Tsygankova S.V."/>
            <person name="Komova A.V."/>
            <person name="Boulygina E.S."/>
            <person name="Teslyuk A.B."/>
            <person name="Gotovtsev P.M."/>
            <person name="Namsaraev Z.B."/>
            <person name="Khijniak T.V."/>
            <person name="Nedoluzhko A.V."/>
            <person name="Vasilov R.G."/>
        </authorList>
    </citation>
    <scope>NUCLEOTIDE SEQUENCE [LARGE SCALE GENOMIC DNA]</scope>
    <source>
        <strain evidence="10 11">AGD 8-3</strain>
    </source>
</reference>
<dbReference type="SMART" id="SM00448">
    <property type="entry name" value="REC"/>
    <property type="match status" value="1"/>
</dbReference>
<dbReference type="CDD" id="cd00383">
    <property type="entry name" value="trans_reg_C"/>
    <property type="match status" value="1"/>
</dbReference>
<dbReference type="InterPro" id="IPR001789">
    <property type="entry name" value="Sig_transdc_resp-reg_receiver"/>
</dbReference>
<gene>
    <name evidence="10" type="primary">tcrA</name>
    <name evidence="10" type="ORF">LOKO_03720</name>
</gene>
<dbReference type="InterPro" id="IPR001867">
    <property type="entry name" value="OmpR/PhoB-type_DNA-bd"/>
</dbReference>
<evidence type="ECO:0000259" key="8">
    <source>
        <dbReference type="PROSITE" id="PS50110"/>
    </source>
</evidence>
<dbReference type="Gene3D" id="3.40.50.2300">
    <property type="match status" value="1"/>
</dbReference>
<dbReference type="PATRIC" id="fig|507626.3.peg.3721"/>
<dbReference type="PROSITE" id="PS50110">
    <property type="entry name" value="RESPONSE_REGULATORY"/>
    <property type="match status" value="1"/>
</dbReference>
<feature type="domain" description="OmpR/PhoB-type" evidence="9">
    <location>
        <begin position="125"/>
        <end position="223"/>
    </location>
</feature>
<dbReference type="Pfam" id="PF00072">
    <property type="entry name" value="Response_reg"/>
    <property type="match status" value="1"/>
</dbReference>
<dbReference type="SUPFAM" id="SSF52172">
    <property type="entry name" value="CheY-like"/>
    <property type="match status" value="1"/>
</dbReference>
<dbReference type="STRING" id="507626.LOKO_03720"/>
<dbReference type="InterPro" id="IPR036388">
    <property type="entry name" value="WH-like_DNA-bd_sf"/>
</dbReference>
<name>A0A0X8HHK7_9GAMM</name>